<dbReference type="GO" id="GO:0006355">
    <property type="term" value="P:regulation of DNA-templated transcription"/>
    <property type="evidence" value="ECO:0007669"/>
    <property type="project" value="InterPro"/>
</dbReference>
<organism evidence="4 5">
    <name type="scientific">Juglans regia</name>
    <name type="common">English walnut</name>
    <dbReference type="NCBI Taxonomy" id="51240"/>
    <lineage>
        <taxon>Eukaryota</taxon>
        <taxon>Viridiplantae</taxon>
        <taxon>Streptophyta</taxon>
        <taxon>Embryophyta</taxon>
        <taxon>Tracheophyta</taxon>
        <taxon>Spermatophyta</taxon>
        <taxon>Magnoliopsida</taxon>
        <taxon>eudicotyledons</taxon>
        <taxon>Gunneridae</taxon>
        <taxon>Pentapetalae</taxon>
        <taxon>rosids</taxon>
        <taxon>fabids</taxon>
        <taxon>Fagales</taxon>
        <taxon>Juglandaceae</taxon>
        <taxon>Juglans</taxon>
    </lineage>
</organism>
<proteinExistence type="predicted"/>
<dbReference type="Gene3D" id="3.30.160.60">
    <property type="entry name" value="Classic Zinc Finger"/>
    <property type="match status" value="1"/>
</dbReference>
<dbReference type="SMART" id="SM00355">
    <property type="entry name" value="ZnF_C2H2"/>
    <property type="match status" value="3"/>
</dbReference>
<dbReference type="KEGG" id="jre:109006227"/>
<dbReference type="InParanoid" id="A0A2I4GAR2"/>
<sequence>MDKLRICEICNKRLANGKAMGGHMRSHLAKLPIPPKPVQQHDNSAAAESTQPSPSPSSSFSLHIHSRKNPMQSYPSLKRRLHLVANSGSESDAESQVPAKKPTRRRSKRCRKTVVPLAESPLEPEQVSSVSDTFSEEDGALCLIMLSRDKGSTKGKEKAQEVVEGIVDDHKDEDHEGTDNYPCHIRTSRPRVKFSCETCSKVFRSYQALGGHKASHKKNKNQFHEEDFKEGNGHRISSHGGCVVDQRQFECPYCSKVFESGQALGGHKKVHLSNLGNARNATKPRHKLIDLNLPAPVDEDEVNGQLVDLSSTVPNADQERRS</sequence>
<feature type="region of interest" description="Disordered" evidence="2">
    <location>
        <begin position="301"/>
        <end position="322"/>
    </location>
</feature>
<evidence type="ECO:0000256" key="1">
    <source>
        <dbReference type="PROSITE-ProRule" id="PRU00042"/>
    </source>
</evidence>
<dbReference type="GO" id="GO:0008270">
    <property type="term" value="F:zinc ion binding"/>
    <property type="evidence" value="ECO:0007669"/>
    <property type="project" value="UniProtKB-KW"/>
</dbReference>
<evidence type="ECO:0000259" key="3">
    <source>
        <dbReference type="PROSITE" id="PS50157"/>
    </source>
</evidence>
<keyword evidence="1" id="KW-0863">Zinc-finger</keyword>
<dbReference type="InterPro" id="IPR013087">
    <property type="entry name" value="Znf_C2H2_type"/>
</dbReference>
<dbReference type="STRING" id="51240.A0A2I4GAR2"/>
<keyword evidence="1" id="KW-0862">Zinc</keyword>
<feature type="compositionally biased region" description="Low complexity" evidence="2">
    <location>
        <begin position="44"/>
        <end position="61"/>
    </location>
</feature>
<dbReference type="PANTHER" id="PTHR46326">
    <property type="entry name" value="ZINC FINGER PROTEIN ZAT1-RELATED"/>
    <property type="match status" value="1"/>
</dbReference>
<dbReference type="RefSeq" id="XP_018840981.2">
    <property type="nucleotide sequence ID" value="XM_018985436.2"/>
</dbReference>
<protein>
    <submittedName>
        <fullName evidence="5">Zinc finger protein ZAT4-like isoform X1</fullName>
    </submittedName>
</protein>
<dbReference type="PROSITE" id="PS00028">
    <property type="entry name" value="ZINC_FINGER_C2H2_1"/>
    <property type="match status" value="3"/>
</dbReference>
<feature type="domain" description="C2H2-type" evidence="3">
    <location>
        <begin position="194"/>
        <end position="221"/>
    </location>
</feature>
<dbReference type="PANTHER" id="PTHR46326:SF10">
    <property type="entry name" value="C2H2 AND C2HC ZINC FINGER PROTEIN"/>
    <property type="match status" value="1"/>
</dbReference>
<evidence type="ECO:0000313" key="4">
    <source>
        <dbReference type="Proteomes" id="UP000235220"/>
    </source>
</evidence>
<dbReference type="Pfam" id="PF13912">
    <property type="entry name" value="zf-C2H2_6"/>
    <property type="match status" value="3"/>
</dbReference>
<dbReference type="SUPFAM" id="SSF57667">
    <property type="entry name" value="beta-beta-alpha zinc fingers"/>
    <property type="match status" value="1"/>
</dbReference>
<feature type="domain" description="C2H2-type" evidence="3">
    <location>
        <begin position="5"/>
        <end position="32"/>
    </location>
</feature>
<dbReference type="GeneID" id="109006227"/>
<dbReference type="OrthoDB" id="654211at2759"/>
<dbReference type="PROSITE" id="PS50157">
    <property type="entry name" value="ZINC_FINGER_C2H2_2"/>
    <property type="match status" value="3"/>
</dbReference>
<reference evidence="5" key="1">
    <citation type="submission" date="2025-08" db="UniProtKB">
        <authorList>
            <consortium name="RefSeq"/>
        </authorList>
    </citation>
    <scope>IDENTIFICATION</scope>
    <source>
        <tissue evidence="5">Leaves</tissue>
    </source>
</reference>
<name>A0A2I4GAR2_JUGRE</name>
<dbReference type="InterPro" id="IPR036236">
    <property type="entry name" value="Znf_C2H2_sf"/>
</dbReference>
<dbReference type="Proteomes" id="UP000235220">
    <property type="component" value="Chromosome 1"/>
</dbReference>
<gene>
    <name evidence="5" type="primary">LOC109006227</name>
</gene>
<evidence type="ECO:0000313" key="5">
    <source>
        <dbReference type="RefSeq" id="XP_018840981.2"/>
    </source>
</evidence>
<dbReference type="AlphaFoldDB" id="A0A2I4GAR2"/>
<feature type="compositionally biased region" description="Basic residues" evidence="2">
    <location>
        <begin position="101"/>
        <end position="112"/>
    </location>
</feature>
<dbReference type="InterPro" id="IPR044303">
    <property type="entry name" value="ZAT1/4/9"/>
</dbReference>
<accession>A0A2I4GAR2</accession>
<feature type="domain" description="C2H2-type" evidence="3">
    <location>
        <begin position="249"/>
        <end position="271"/>
    </location>
</feature>
<feature type="region of interest" description="Disordered" evidence="2">
    <location>
        <begin position="28"/>
        <end position="130"/>
    </location>
</feature>
<evidence type="ECO:0000256" key="2">
    <source>
        <dbReference type="SAM" id="MobiDB-lite"/>
    </source>
</evidence>
<keyword evidence="4" id="KW-1185">Reference proteome</keyword>
<keyword evidence="1" id="KW-0479">Metal-binding</keyword>